<feature type="binding site" evidence="10">
    <location>
        <begin position="181"/>
        <end position="182"/>
    </location>
    <ligand>
        <name>substrate</name>
    </ligand>
</feature>
<name>A0A8J2ZX67_9BACL</name>
<comment type="subunit">
    <text evidence="2 10">Homodimer.</text>
</comment>
<evidence type="ECO:0000256" key="1">
    <source>
        <dbReference type="ARBA" id="ARBA00008023"/>
    </source>
</evidence>
<gene>
    <name evidence="12" type="ORF">GCM10007096_24980</name>
</gene>
<dbReference type="CDD" id="cd00515">
    <property type="entry name" value="HAM1"/>
    <property type="match status" value="1"/>
</dbReference>
<dbReference type="GO" id="GO:0009117">
    <property type="term" value="P:nucleotide metabolic process"/>
    <property type="evidence" value="ECO:0007669"/>
    <property type="project" value="UniProtKB-KW"/>
</dbReference>
<feature type="binding site" evidence="10">
    <location>
        <position position="70"/>
    </location>
    <ligand>
        <name>Mg(2+)</name>
        <dbReference type="ChEBI" id="CHEBI:18420"/>
    </ligand>
</feature>
<organism evidence="12 13">
    <name type="scientific">Pullulanibacillus pueri</name>
    <dbReference type="NCBI Taxonomy" id="1437324"/>
    <lineage>
        <taxon>Bacteria</taxon>
        <taxon>Bacillati</taxon>
        <taxon>Bacillota</taxon>
        <taxon>Bacilli</taxon>
        <taxon>Bacillales</taxon>
        <taxon>Sporolactobacillaceae</taxon>
        <taxon>Pullulanibacillus</taxon>
    </lineage>
</organism>
<evidence type="ECO:0000256" key="8">
    <source>
        <dbReference type="ARBA" id="ARBA00051875"/>
    </source>
</evidence>
<feature type="binding site" evidence="10">
    <location>
        <position position="41"/>
    </location>
    <ligand>
        <name>Mg(2+)</name>
        <dbReference type="ChEBI" id="CHEBI:18420"/>
    </ligand>
</feature>
<evidence type="ECO:0000256" key="2">
    <source>
        <dbReference type="ARBA" id="ARBA00011738"/>
    </source>
</evidence>
<evidence type="ECO:0000256" key="4">
    <source>
        <dbReference type="ARBA" id="ARBA00022741"/>
    </source>
</evidence>
<feature type="binding site" evidence="10">
    <location>
        <position position="176"/>
    </location>
    <ligand>
        <name>substrate</name>
    </ligand>
</feature>
<evidence type="ECO:0000313" key="12">
    <source>
        <dbReference type="EMBL" id="GGH83674.1"/>
    </source>
</evidence>
<reference evidence="12" key="1">
    <citation type="journal article" date="2014" name="Int. J. Syst. Evol. Microbiol.">
        <title>Complete genome sequence of Corynebacterium casei LMG S-19264T (=DSM 44701T), isolated from a smear-ripened cheese.</title>
        <authorList>
            <consortium name="US DOE Joint Genome Institute (JGI-PGF)"/>
            <person name="Walter F."/>
            <person name="Albersmeier A."/>
            <person name="Kalinowski J."/>
            <person name="Ruckert C."/>
        </authorList>
    </citation>
    <scope>NUCLEOTIDE SEQUENCE</scope>
    <source>
        <strain evidence="12">CGMCC 1.12777</strain>
    </source>
</reference>
<keyword evidence="6 10" id="KW-0460">Magnesium</keyword>
<comment type="cofactor">
    <cofactor evidence="10">
        <name>Mg(2+)</name>
        <dbReference type="ChEBI" id="CHEBI:18420"/>
    </cofactor>
    <text evidence="10">Binds 1 Mg(2+) ion per subunit.</text>
</comment>
<evidence type="ECO:0000256" key="7">
    <source>
        <dbReference type="ARBA" id="ARBA00023080"/>
    </source>
</evidence>
<accession>A0A8J2ZX67</accession>
<comment type="caution">
    <text evidence="12">The sequence shown here is derived from an EMBL/GenBank/DDBJ whole genome shotgun (WGS) entry which is preliminary data.</text>
</comment>
<feature type="active site" description="Proton acceptor" evidence="10">
    <location>
        <position position="70"/>
    </location>
</feature>
<reference evidence="12" key="2">
    <citation type="submission" date="2020-09" db="EMBL/GenBank/DDBJ databases">
        <authorList>
            <person name="Sun Q."/>
            <person name="Zhou Y."/>
        </authorList>
    </citation>
    <scope>NUCLEOTIDE SEQUENCE</scope>
    <source>
        <strain evidence="12">CGMCC 1.12777</strain>
    </source>
</reference>
<proteinExistence type="inferred from homology"/>
<comment type="catalytic activity">
    <reaction evidence="10">
        <text>ITP + H2O = IMP + diphosphate + H(+)</text>
        <dbReference type="Rhea" id="RHEA:29399"/>
        <dbReference type="ChEBI" id="CHEBI:15377"/>
        <dbReference type="ChEBI" id="CHEBI:15378"/>
        <dbReference type="ChEBI" id="CHEBI:33019"/>
        <dbReference type="ChEBI" id="CHEBI:58053"/>
        <dbReference type="ChEBI" id="CHEBI:61402"/>
        <dbReference type="EC" id="3.6.1.66"/>
    </reaction>
</comment>
<dbReference type="GO" id="GO:0000166">
    <property type="term" value="F:nucleotide binding"/>
    <property type="evidence" value="ECO:0007669"/>
    <property type="project" value="UniProtKB-KW"/>
</dbReference>
<protein>
    <recommendedName>
        <fullName evidence="10">dITP/XTP pyrophosphatase</fullName>
        <ecNumber evidence="10">3.6.1.66</ecNumber>
    </recommendedName>
    <alternativeName>
        <fullName evidence="10">Non-canonical purine NTP pyrophosphatase</fullName>
    </alternativeName>
    <alternativeName>
        <fullName evidence="10">Non-standard purine NTP pyrophosphatase</fullName>
    </alternativeName>
    <alternativeName>
        <fullName evidence="10">Nucleoside-triphosphate diphosphatase</fullName>
    </alternativeName>
    <alternativeName>
        <fullName evidence="10">Nucleoside-triphosphate pyrophosphatase</fullName>
        <shortName evidence="10">NTPase</shortName>
    </alternativeName>
</protein>
<keyword evidence="4 10" id="KW-0547">Nucleotide-binding</keyword>
<dbReference type="GO" id="GO:0035870">
    <property type="term" value="F:dITP diphosphatase activity"/>
    <property type="evidence" value="ECO:0007669"/>
    <property type="project" value="UniProtKB-UniRule"/>
</dbReference>
<dbReference type="RefSeq" id="WP_188497701.1">
    <property type="nucleotide sequence ID" value="NZ_BMFV01000018.1"/>
</dbReference>
<dbReference type="GO" id="GO:0036220">
    <property type="term" value="F:ITP diphosphatase activity"/>
    <property type="evidence" value="ECO:0007669"/>
    <property type="project" value="UniProtKB-UniRule"/>
</dbReference>
<dbReference type="Proteomes" id="UP000656813">
    <property type="component" value="Unassembled WGS sequence"/>
</dbReference>
<dbReference type="GO" id="GO:0009146">
    <property type="term" value="P:purine nucleoside triphosphate catabolic process"/>
    <property type="evidence" value="ECO:0007669"/>
    <property type="project" value="UniProtKB-UniRule"/>
</dbReference>
<dbReference type="FunFam" id="3.90.950.10:FF:000001">
    <property type="entry name" value="dITP/XTP pyrophosphatase"/>
    <property type="match status" value="1"/>
</dbReference>
<dbReference type="HAMAP" id="MF_01405">
    <property type="entry name" value="Non_canon_purine_NTPase"/>
    <property type="match status" value="1"/>
</dbReference>
<sequence length="201" mass="22478">MKKIVIASKNKGKIKEFETLFQTFDVEILSLLDFPEAVDVEETGTTFEANARLKAEEIARVYQCVAIADDSGLVVDALDGRPGVYSARFAGGQKNDKENIKKVLQELEGVPAEQRTAHFTCVLAISCPQRPTRFVSGECQGIITEKPSGSSGFGYDPIFYVPEYKKTFAEISAEEKNEISHRAQAMKKLKDIWPEIEKEFF</sequence>
<dbReference type="AlphaFoldDB" id="A0A8J2ZX67"/>
<feature type="binding site" evidence="10">
    <location>
        <begin position="8"/>
        <end position="13"/>
    </location>
    <ligand>
        <name>substrate</name>
    </ligand>
</feature>
<dbReference type="NCBIfam" id="NF011397">
    <property type="entry name" value="PRK14822.1"/>
    <property type="match status" value="1"/>
</dbReference>
<evidence type="ECO:0000256" key="9">
    <source>
        <dbReference type="ARBA" id="ARBA00052017"/>
    </source>
</evidence>
<keyword evidence="7 10" id="KW-0546">Nucleotide metabolism</keyword>
<feature type="binding site" evidence="10">
    <location>
        <begin position="153"/>
        <end position="156"/>
    </location>
    <ligand>
        <name>substrate</name>
    </ligand>
</feature>
<comment type="catalytic activity">
    <reaction evidence="9 10">
        <text>XTP + H2O = XMP + diphosphate + H(+)</text>
        <dbReference type="Rhea" id="RHEA:28610"/>
        <dbReference type="ChEBI" id="CHEBI:15377"/>
        <dbReference type="ChEBI" id="CHEBI:15378"/>
        <dbReference type="ChEBI" id="CHEBI:33019"/>
        <dbReference type="ChEBI" id="CHEBI:57464"/>
        <dbReference type="ChEBI" id="CHEBI:61314"/>
        <dbReference type="EC" id="3.6.1.66"/>
    </reaction>
</comment>
<evidence type="ECO:0000256" key="3">
    <source>
        <dbReference type="ARBA" id="ARBA00022723"/>
    </source>
</evidence>
<keyword evidence="3 10" id="KW-0479">Metal-binding</keyword>
<dbReference type="InterPro" id="IPR029001">
    <property type="entry name" value="ITPase-like_fam"/>
</dbReference>
<dbReference type="EMBL" id="BMFV01000018">
    <property type="protein sequence ID" value="GGH83674.1"/>
    <property type="molecule type" value="Genomic_DNA"/>
</dbReference>
<keyword evidence="13" id="KW-1185">Reference proteome</keyword>
<dbReference type="GO" id="GO:0036222">
    <property type="term" value="F:XTP diphosphatase activity"/>
    <property type="evidence" value="ECO:0007669"/>
    <property type="project" value="UniProtKB-UniRule"/>
</dbReference>
<dbReference type="EC" id="3.6.1.66" evidence="10"/>
<feature type="binding site" evidence="10">
    <location>
        <position position="71"/>
    </location>
    <ligand>
        <name>substrate</name>
    </ligand>
</feature>
<dbReference type="InterPro" id="IPR020922">
    <property type="entry name" value="dITP/XTP_pyrophosphatase"/>
</dbReference>
<evidence type="ECO:0000256" key="5">
    <source>
        <dbReference type="ARBA" id="ARBA00022801"/>
    </source>
</evidence>
<comment type="catalytic activity">
    <reaction evidence="8 10">
        <text>dITP + H2O = dIMP + diphosphate + H(+)</text>
        <dbReference type="Rhea" id="RHEA:28342"/>
        <dbReference type="ChEBI" id="CHEBI:15377"/>
        <dbReference type="ChEBI" id="CHEBI:15378"/>
        <dbReference type="ChEBI" id="CHEBI:33019"/>
        <dbReference type="ChEBI" id="CHEBI:61194"/>
        <dbReference type="ChEBI" id="CHEBI:61382"/>
        <dbReference type="EC" id="3.6.1.66"/>
    </reaction>
</comment>
<dbReference type="GO" id="GO:0005829">
    <property type="term" value="C:cytosol"/>
    <property type="evidence" value="ECO:0007669"/>
    <property type="project" value="TreeGrafter"/>
</dbReference>
<dbReference type="Pfam" id="PF01725">
    <property type="entry name" value="Ham1p_like"/>
    <property type="match status" value="1"/>
</dbReference>
<dbReference type="PANTHER" id="PTHR11067:SF9">
    <property type="entry name" value="INOSINE TRIPHOSPHATE PYROPHOSPHATASE"/>
    <property type="match status" value="1"/>
</dbReference>
<dbReference type="PANTHER" id="PTHR11067">
    <property type="entry name" value="INOSINE TRIPHOSPHATE PYROPHOSPHATASE/HAM1 PROTEIN"/>
    <property type="match status" value="1"/>
</dbReference>
<comment type="function">
    <text evidence="10">Pyrophosphatase that catalyzes the hydrolysis of nucleoside triphosphates to their monophosphate derivatives, with a high preference for the non-canonical purine nucleotides XTP (xanthosine triphosphate), dITP (deoxyinosine triphosphate) and ITP. Seems to function as a house-cleaning enzyme that removes non-canonical purine nucleotides from the nucleotide pool, thus preventing their incorporation into DNA/RNA and avoiding chromosomal lesions.</text>
</comment>
<evidence type="ECO:0000313" key="13">
    <source>
        <dbReference type="Proteomes" id="UP000656813"/>
    </source>
</evidence>
<evidence type="ECO:0000256" key="6">
    <source>
        <dbReference type="ARBA" id="ARBA00022842"/>
    </source>
</evidence>
<dbReference type="InterPro" id="IPR002637">
    <property type="entry name" value="RdgB/HAM1"/>
</dbReference>
<dbReference type="GO" id="GO:0046872">
    <property type="term" value="F:metal ion binding"/>
    <property type="evidence" value="ECO:0007669"/>
    <property type="project" value="UniProtKB-KW"/>
</dbReference>
<evidence type="ECO:0000256" key="10">
    <source>
        <dbReference type="HAMAP-Rule" id="MF_01405"/>
    </source>
</evidence>
<dbReference type="SUPFAM" id="SSF52972">
    <property type="entry name" value="ITPase-like"/>
    <property type="match status" value="1"/>
</dbReference>
<dbReference type="Gene3D" id="3.90.950.10">
    <property type="match status" value="1"/>
</dbReference>
<evidence type="ECO:0000256" key="11">
    <source>
        <dbReference type="RuleBase" id="RU003781"/>
    </source>
</evidence>
<comment type="similarity">
    <text evidence="1 10 11">Belongs to the HAM1 NTPase family.</text>
</comment>
<dbReference type="GO" id="GO:0017111">
    <property type="term" value="F:ribonucleoside triphosphate phosphatase activity"/>
    <property type="evidence" value="ECO:0007669"/>
    <property type="project" value="InterPro"/>
</dbReference>
<keyword evidence="5 10" id="KW-0378">Hydrolase</keyword>
<dbReference type="NCBIfam" id="TIGR00042">
    <property type="entry name" value="RdgB/HAM1 family non-canonical purine NTP pyrophosphatase"/>
    <property type="match status" value="1"/>
</dbReference>